<dbReference type="Gene3D" id="3.30.930.10">
    <property type="entry name" value="Bira Bifunctional Protein, Domain 2"/>
    <property type="match status" value="1"/>
</dbReference>
<dbReference type="EC" id="6.3.4.15" evidence="4"/>
<dbReference type="SUPFAM" id="SSF55681">
    <property type="entry name" value="Class II aaRS and biotin synthetases"/>
    <property type="match status" value="1"/>
</dbReference>
<dbReference type="InterPro" id="IPR045864">
    <property type="entry name" value="aa-tRNA-synth_II/BPL/LPL"/>
</dbReference>
<feature type="domain" description="BPL/LPL catalytic" evidence="3">
    <location>
        <begin position="1"/>
        <end position="180"/>
    </location>
</feature>
<organism evidence="4 5">
    <name type="scientific">Candidatus Olsenella excrementavium</name>
    <dbReference type="NCBI Taxonomy" id="2838709"/>
    <lineage>
        <taxon>Bacteria</taxon>
        <taxon>Bacillati</taxon>
        <taxon>Actinomycetota</taxon>
        <taxon>Coriobacteriia</taxon>
        <taxon>Coriobacteriales</taxon>
        <taxon>Atopobiaceae</taxon>
        <taxon>Olsenella</taxon>
    </lineage>
</organism>
<gene>
    <name evidence="4" type="ORF">IAA42_05745</name>
</gene>
<dbReference type="GO" id="GO:0004077">
    <property type="term" value="F:biotin--[biotin carboxyl-carrier protein] ligase activity"/>
    <property type="evidence" value="ECO:0007669"/>
    <property type="project" value="UniProtKB-EC"/>
</dbReference>
<evidence type="ECO:0000313" key="4">
    <source>
        <dbReference type="EMBL" id="HIY79920.1"/>
    </source>
</evidence>
<dbReference type="AlphaFoldDB" id="A0A9D2CHS5"/>
<evidence type="ECO:0000259" key="3">
    <source>
        <dbReference type="PROSITE" id="PS51733"/>
    </source>
</evidence>
<feature type="region of interest" description="Disordered" evidence="2">
    <location>
        <begin position="18"/>
        <end position="49"/>
    </location>
</feature>
<evidence type="ECO:0000256" key="2">
    <source>
        <dbReference type="SAM" id="MobiDB-lite"/>
    </source>
</evidence>
<name>A0A9D2CHS5_9ACTN</name>
<dbReference type="PANTHER" id="PTHR12835">
    <property type="entry name" value="BIOTIN PROTEIN LIGASE"/>
    <property type="match status" value="1"/>
</dbReference>
<evidence type="ECO:0000256" key="1">
    <source>
        <dbReference type="ARBA" id="ARBA00022598"/>
    </source>
</evidence>
<accession>A0A9D2CHS5</accession>
<dbReference type="Pfam" id="PF03099">
    <property type="entry name" value="BPL_LplA_LipB"/>
    <property type="match status" value="1"/>
</dbReference>
<dbReference type="InterPro" id="IPR004143">
    <property type="entry name" value="BPL_LPL_catalytic"/>
</dbReference>
<evidence type="ECO:0000313" key="5">
    <source>
        <dbReference type="Proteomes" id="UP000824133"/>
    </source>
</evidence>
<dbReference type="GO" id="GO:0005737">
    <property type="term" value="C:cytoplasm"/>
    <property type="evidence" value="ECO:0007669"/>
    <property type="project" value="TreeGrafter"/>
</dbReference>
<protein>
    <submittedName>
        <fullName evidence="4">Biotin--[acetyl-CoA-carboxylase] ligase</fullName>
        <ecNumber evidence="4">6.3.4.15</ecNumber>
    </submittedName>
</protein>
<dbReference type="InterPro" id="IPR004408">
    <property type="entry name" value="Biotin_CoA_COase_ligase"/>
</dbReference>
<dbReference type="Proteomes" id="UP000824133">
    <property type="component" value="Unassembled WGS sequence"/>
</dbReference>
<reference evidence="4" key="1">
    <citation type="journal article" date="2021" name="PeerJ">
        <title>Extensive microbial diversity within the chicken gut microbiome revealed by metagenomics and culture.</title>
        <authorList>
            <person name="Gilroy R."/>
            <person name="Ravi A."/>
            <person name="Getino M."/>
            <person name="Pursley I."/>
            <person name="Horton D.L."/>
            <person name="Alikhan N.F."/>
            <person name="Baker D."/>
            <person name="Gharbi K."/>
            <person name="Hall N."/>
            <person name="Watson M."/>
            <person name="Adriaenssens E.M."/>
            <person name="Foster-Nyarko E."/>
            <person name="Jarju S."/>
            <person name="Secka A."/>
            <person name="Antonio M."/>
            <person name="Oren A."/>
            <person name="Chaudhuri R.R."/>
            <person name="La Ragione R."/>
            <person name="Hildebrand F."/>
            <person name="Pallen M.J."/>
        </authorList>
    </citation>
    <scope>NUCLEOTIDE SEQUENCE</scope>
    <source>
        <strain evidence="4">ChiHjej10B9-743</strain>
    </source>
</reference>
<feature type="compositionally biased region" description="Low complexity" evidence="2">
    <location>
        <begin position="31"/>
        <end position="42"/>
    </location>
</feature>
<dbReference type="NCBIfam" id="TIGR00121">
    <property type="entry name" value="birA_ligase"/>
    <property type="match status" value="1"/>
</dbReference>
<reference evidence="4" key="2">
    <citation type="submission" date="2021-04" db="EMBL/GenBank/DDBJ databases">
        <authorList>
            <person name="Gilroy R."/>
        </authorList>
    </citation>
    <scope>NUCLEOTIDE SEQUENCE</scope>
    <source>
        <strain evidence="4">ChiHjej10B9-743</strain>
    </source>
</reference>
<dbReference type="EMBL" id="DXCP01000042">
    <property type="protein sequence ID" value="HIY79920.1"/>
    <property type="molecule type" value="Genomic_DNA"/>
</dbReference>
<sequence length="245" mass="25478">MSAEQHLRILDVTRSTNDEALSRARGGAPHGTAVAARRQTAGRGRRGHAWESPDGNLYLSVVLRPQVTPTRLPGLAAACGLGVLDALDAFGISNETQLKWPNDLLARGLKLAGILVETARDDAGQTFAVCGVGLNVGRAPRGLGAICLAALGDAPSFSPLAESLRSGVVSRVNAWAAASGERPLDGIRSDYLTRLAWLGEKVRVLAAEGGSELACGTLETVDPWGRAVVAGVPYASELVSLRPTG</sequence>
<keyword evidence="1 4" id="KW-0436">Ligase</keyword>
<proteinExistence type="predicted"/>
<dbReference type="CDD" id="cd16442">
    <property type="entry name" value="BPL"/>
    <property type="match status" value="1"/>
</dbReference>
<dbReference type="PROSITE" id="PS51733">
    <property type="entry name" value="BPL_LPL_CATALYTIC"/>
    <property type="match status" value="1"/>
</dbReference>
<comment type="caution">
    <text evidence="4">The sequence shown here is derived from an EMBL/GenBank/DDBJ whole genome shotgun (WGS) entry which is preliminary data.</text>
</comment>
<dbReference type="PANTHER" id="PTHR12835:SF5">
    <property type="entry name" value="BIOTIN--PROTEIN LIGASE"/>
    <property type="match status" value="1"/>
</dbReference>